<evidence type="ECO:0000313" key="2">
    <source>
        <dbReference type="EMBL" id="KDN59777.1"/>
    </source>
</evidence>
<dbReference type="HOGENOM" id="CLU_150781_0_0_1"/>
<keyword evidence="3" id="KW-1185">Reference proteome</keyword>
<accession>A0A066WT19</accession>
<dbReference type="OMA" id="QAYVGPK"/>
<dbReference type="Proteomes" id="UP000027238">
    <property type="component" value="Unassembled WGS sequence"/>
</dbReference>
<dbReference type="OrthoDB" id="3679184at2759"/>
<keyword evidence="1" id="KW-0732">Signal</keyword>
<dbReference type="eggNOG" id="ENOG502T47V">
    <property type="taxonomic scope" value="Eukaryota"/>
</dbReference>
<comment type="caution">
    <text evidence="2">The sequence shown here is derived from an EMBL/GenBank/DDBJ whole genome shotgun (WGS) entry which is preliminary data.</text>
</comment>
<dbReference type="AlphaFoldDB" id="A0A066WT19"/>
<sequence length="147" mass="15514">MKFSAILSSAAVAAAAVINKRDVQWSVSDFAAGCIPHSTQCSVGFNVLQPNSMETTGVKCDVRVASIPGAGGPSMIPNISGAKCSNSSRTFDLFRGVEGLTLTVSQQVSQLSFRTGSHVLPSDDFKLTYEPNAWVESYTGASSFDLE</sequence>
<feature type="signal peptide" evidence="1">
    <location>
        <begin position="1"/>
        <end position="15"/>
    </location>
</feature>
<name>A0A066WT19_COLSU</name>
<evidence type="ECO:0000313" key="3">
    <source>
        <dbReference type="Proteomes" id="UP000027238"/>
    </source>
</evidence>
<reference evidence="3" key="1">
    <citation type="journal article" date="2014" name="Genome Announc.">
        <title>Draft genome sequence of Colletotrichum sublineola, a destructive pathogen of cultivated sorghum.</title>
        <authorList>
            <person name="Baroncelli R."/>
            <person name="Sanz-Martin J.M."/>
            <person name="Rech G.E."/>
            <person name="Sukno S.A."/>
            <person name="Thon M.R."/>
        </authorList>
    </citation>
    <scope>NUCLEOTIDE SEQUENCE [LARGE SCALE GENOMIC DNA]</scope>
    <source>
        <strain evidence="3">TX430BB</strain>
    </source>
</reference>
<gene>
    <name evidence="2" type="ORF">CSUB01_12517</name>
</gene>
<organism evidence="2 3">
    <name type="scientific">Colletotrichum sublineola</name>
    <name type="common">Sorghum anthracnose fungus</name>
    <dbReference type="NCBI Taxonomy" id="1173701"/>
    <lineage>
        <taxon>Eukaryota</taxon>
        <taxon>Fungi</taxon>
        <taxon>Dikarya</taxon>
        <taxon>Ascomycota</taxon>
        <taxon>Pezizomycotina</taxon>
        <taxon>Sordariomycetes</taxon>
        <taxon>Hypocreomycetidae</taxon>
        <taxon>Glomerellales</taxon>
        <taxon>Glomerellaceae</taxon>
        <taxon>Colletotrichum</taxon>
        <taxon>Colletotrichum graminicola species complex</taxon>
    </lineage>
</organism>
<dbReference type="EMBL" id="JMSE01001603">
    <property type="protein sequence ID" value="KDN59777.1"/>
    <property type="molecule type" value="Genomic_DNA"/>
</dbReference>
<evidence type="ECO:0000256" key="1">
    <source>
        <dbReference type="SAM" id="SignalP"/>
    </source>
</evidence>
<protein>
    <submittedName>
        <fullName evidence="2">Putative hypersensitive response-inducing protein</fullName>
    </submittedName>
</protein>
<feature type="chain" id="PRO_5013266251" evidence="1">
    <location>
        <begin position="16"/>
        <end position="147"/>
    </location>
</feature>
<proteinExistence type="predicted"/>